<reference evidence="3 4" key="1">
    <citation type="journal article" date="2018" name="Nat. Ecol. Evol.">
        <title>Pezizomycetes genomes reveal the molecular basis of ectomycorrhizal truffle lifestyle.</title>
        <authorList>
            <person name="Murat C."/>
            <person name="Payen T."/>
            <person name="Noel B."/>
            <person name="Kuo A."/>
            <person name="Morin E."/>
            <person name="Chen J."/>
            <person name="Kohler A."/>
            <person name="Krizsan K."/>
            <person name="Balestrini R."/>
            <person name="Da Silva C."/>
            <person name="Montanini B."/>
            <person name="Hainaut M."/>
            <person name="Levati E."/>
            <person name="Barry K.W."/>
            <person name="Belfiori B."/>
            <person name="Cichocki N."/>
            <person name="Clum A."/>
            <person name="Dockter R.B."/>
            <person name="Fauchery L."/>
            <person name="Guy J."/>
            <person name="Iotti M."/>
            <person name="Le Tacon F."/>
            <person name="Lindquist E.A."/>
            <person name="Lipzen A."/>
            <person name="Malagnac F."/>
            <person name="Mello A."/>
            <person name="Molinier V."/>
            <person name="Miyauchi S."/>
            <person name="Poulain J."/>
            <person name="Riccioni C."/>
            <person name="Rubini A."/>
            <person name="Sitrit Y."/>
            <person name="Splivallo R."/>
            <person name="Traeger S."/>
            <person name="Wang M."/>
            <person name="Zifcakova L."/>
            <person name="Wipf D."/>
            <person name="Zambonelli A."/>
            <person name="Paolocci F."/>
            <person name="Nowrousian M."/>
            <person name="Ottonello S."/>
            <person name="Baldrian P."/>
            <person name="Spatafora J.W."/>
            <person name="Henrissat B."/>
            <person name="Nagy L.G."/>
            <person name="Aury J.M."/>
            <person name="Wincker P."/>
            <person name="Grigoriev I.V."/>
            <person name="Bonfante P."/>
            <person name="Martin F.M."/>
        </authorList>
    </citation>
    <scope>NUCLEOTIDE SEQUENCE [LARGE SCALE GENOMIC DNA]</scope>
    <source>
        <strain evidence="3 4">ATCC MYA-4762</strain>
    </source>
</reference>
<evidence type="ECO:0000313" key="4">
    <source>
        <dbReference type="Proteomes" id="UP000267821"/>
    </source>
</evidence>
<evidence type="ECO:0008006" key="5">
    <source>
        <dbReference type="Google" id="ProtNLM"/>
    </source>
</evidence>
<dbReference type="InParanoid" id="A0A3N4LBD7"/>
<dbReference type="AlphaFoldDB" id="A0A3N4LBD7"/>
<accession>A0A3N4LBD7</accession>
<dbReference type="FunCoup" id="A0A3N4LBD7">
    <property type="interactions" value="47"/>
</dbReference>
<feature type="transmembrane region" description="Helical" evidence="2">
    <location>
        <begin position="239"/>
        <end position="261"/>
    </location>
</feature>
<evidence type="ECO:0000256" key="1">
    <source>
        <dbReference type="SAM" id="MobiDB-lite"/>
    </source>
</evidence>
<dbReference type="GO" id="GO:0006654">
    <property type="term" value="P:phosphatidic acid biosynthetic process"/>
    <property type="evidence" value="ECO:0007669"/>
    <property type="project" value="TreeGrafter"/>
</dbReference>
<feature type="transmembrane region" description="Helical" evidence="2">
    <location>
        <begin position="206"/>
        <end position="227"/>
    </location>
</feature>
<organism evidence="3 4">
    <name type="scientific">Terfezia boudieri ATCC MYA-4762</name>
    <dbReference type="NCBI Taxonomy" id="1051890"/>
    <lineage>
        <taxon>Eukaryota</taxon>
        <taxon>Fungi</taxon>
        <taxon>Dikarya</taxon>
        <taxon>Ascomycota</taxon>
        <taxon>Pezizomycotina</taxon>
        <taxon>Pezizomycetes</taxon>
        <taxon>Pezizales</taxon>
        <taxon>Pezizaceae</taxon>
        <taxon>Terfezia</taxon>
    </lineage>
</organism>
<keyword evidence="2" id="KW-1133">Transmembrane helix</keyword>
<dbReference type="EMBL" id="ML121609">
    <property type="protein sequence ID" value="RPB18772.1"/>
    <property type="molecule type" value="Genomic_DNA"/>
</dbReference>
<dbReference type="Proteomes" id="UP000267821">
    <property type="component" value="Unassembled WGS sequence"/>
</dbReference>
<dbReference type="OrthoDB" id="5673at2759"/>
<evidence type="ECO:0000313" key="3">
    <source>
        <dbReference type="EMBL" id="RPB18772.1"/>
    </source>
</evidence>
<keyword evidence="2" id="KW-0472">Membrane</keyword>
<keyword evidence="2" id="KW-0812">Transmembrane</keyword>
<sequence>MSSSQDPSIDFLLQRDCAEEYSSSSSASASIDGGDDRSNLSSGVSTPTGGTPPPPSSTLHLLKNRGGQREPSGGLMVPTDPRTAAGEISRTPSPMGLIPIHKSWGKLIHKHEVPRKLLHVSIGGLATYLYTHGYQPTKLTPWISLALVPIATADYLRLNHPSFNRFYIRVLGALMRESEVRGTNGVVWYLVGTLTVLLVFPKDIATLSVLLLSWCDTAASTVGRAWGRYTPRVRKGKSLAGCLAGFVVGAVTAVFFLGWIVPSTPQFQDDPVEGIMWKGRLGFGSGEEGSNGRGGWIEGGWALGLMSLWTGLVASASEAMDVWGLDDNVVIPVVSFWVKGYRQ</sequence>
<keyword evidence="4" id="KW-1185">Reference proteome</keyword>
<dbReference type="InterPro" id="IPR037997">
    <property type="entry name" value="Dgk1-like"/>
</dbReference>
<dbReference type="PANTHER" id="PTHR31303:SF1">
    <property type="entry name" value="CTP-DEPENDENT DIACYLGLYCEROL KINASE 1"/>
    <property type="match status" value="1"/>
</dbReference>
<feature type="transmembrane region" description="Helical" evidence="2">
    <location>
        <begin position="179"/>
        <end position="200"/>
    </location>
</feature>
<gene>
    <name evidence="3" type="ORF">L211DRAFT_843222</name>
</gene>
<name>A0A3N4LBD7_9PEZI</name>
<protein>
    <recommendedName>
        <fullName evidence="5">Phosphatidate cytidylyltransferase</fullName>
    </recommendedName>
</protein>
<dbReference type="GO" id="GO:0004143">
    <property type="term" value="F:ATP-dependent diacylglycerol kinase activity"/>
    <property type="evidence" value="ECO:0007669"/>
    <property type="project" value="InterPro"/>
</dbReference>
<proteinExistence type="predicted"/>
<feature type="region of interest" description="Disordered" evidence="1">
    <location>
        <begin position="22"/>
        <end position="92"/>
    </location>
</feature>
<dbReference type="PANTHER" id="PTHR31303">
    <property type="entry name" value="CTP-DEPENDENT DIACYLGLYCEROL KINASE 1"/>
    <property type="match status" value="1"/>
</dbReference>
<dbReference type="STRING" id="1051890.A0A3N4LBD7"/>
<dbReference type="GO" id="GO:0005789">
    <property type="term" value="C:endoplasmic reticulum membrane"/>
    <property type="evidence" value="ECO:0007669"/>
    <property type="project" value="TreeGrafter"/>
</dbReference>
<evidence type="ECO:0000256" key="2">
    <source>
        <dbReference type="SAM" id="Phobius"/>
    </source>
</evidence>